<dbReference type="Proteomes" id="UP000473574">
    <property type="component" value="Unassembled WGS sequence"/>
</dbReference>
<keyword evidence="1" id="KW-0732">Signal</keyword>
<accession>A0A6M0S661</accession>
<proteinExistence type="predicted"/>
<dbReference type="EMBL" id="QZCE01000002">
    <property type="protein sequence ID" value="NEZ63895.1"/>
    <property type="molecule type" value="Genomic_DNA"/>
</dbReference>
<gene>
    <name evidence="2" type="ORF">D0962_14045</name>
</gene>
<sequence>MLKNLLFLSSALVIAIATPAVRAAGCVYRCGSNEIQFAPGQAVTLQVVNRTGGRVSLERVLDFEPYGMWPDQTITIDAQIGIGDLSVVFWEAAQRPIEVRLHRPEADTLQIELLPSGAVNDSAVHIVNDGRVMIY</sequence>
<reference evidence="2 3" key="1">
    <citation type="journal article" date="2020" name="Microb. Ecol.">
        <title>Ecogenomics of the Marine Benthic Filamentous Cyanobacterium Adonisia.</title>
        <authorList>
            <person name="Walter J.M."/>
            <person name="Coutinho F.H."/>
            <person name="Leomil L."/>
            <person name="Hargreaves P.I."/>
            <person name="Campeao M.E."/>
            <person name="Vieira V.V."/>
            <person name="Silva B.S."/>
            <person name="Fistarol G.O."/>
            <person name="Salomon P.S."/>
            <person name="Sawabe T."/>
            <person name="Mino S."/>
            <person name="Hosokawa M."/>
            <person name="Miyashita H."/>
            <person name="Maruyama F."/>
            <person name="van Verk M.C."/>
            <person name="Dutilh B.E."/>
            <person name="Thompson C.C."/>
            <person name="Thompson F.L."/>
        </authorList>
    </citation>
    <scope>NUCLEOTIDE SEQUENCE [LARGE SCALE GENOMIC DNA]</scope>
    <source>
        <strain evidence="2 3">CCMR0082</strain>
    </source>
</reference>
<comment type="caution">
    <text evidence="2">The sequence shown here is derived from an EMBL/GenBank/DDBJ whole genome shotgun (WGS) entry which is preliminary data.</text>
</comment>
<evidence type="ECO:0000313" key="2">
    <source>
        <dbReference type="EMBL" id="NEZ63895.1"/>
    </source>
</evidence>
<feature type="signal peptide" evidence="1">
    <location>
        <begin position="1"/>
        <end position="23"/>
    </location>
</feature>
<name>A0A6M0S661_9CYAN</name>
<dbReference type="AlphaFoldDB" id="A0A6M0S661"/>
<feature type="chain" id="PRO_5026859317" evidence="1">
    <location>
        <begin position="24"/>
        <end position="135"/>
    </location>
</feature>
<protein>
    <submittedName>
        <fullName evidence="2">Uncharacterized protein</fullName>
    </submittedName>
</protein>
<evidence type="ECO:0000313" key="3">
    <source>
        <dbReference type="Proteomes" id="UP000473574"/>
    </source>
</evidence>
<evidence type="ECO:0000256" key="1">
    <source>
        <dbReference type="SAM" id="SignalP"/>
    </source>
</evidence>
<dbReference type="RefSeq" id="WP_163663762.1">
    <property type="nucleotide sequence ID" value="NZ_QZCE01000002.1"/>
</dbReference>
<organism evidence="2 3">
    <name type="scientific">Adonisia turfae CCMR0082</name>
    <dbReference type="NCBI Taxonomy" id="2304604"/>
    <lineage>
        <taxon>Bacteria</taxon>
        <taxon>Bacillati</taxon>
        <taxon>Cyanobacteriota</taxon>
        <taxon>Adonisia</taxon>
        <taxon>Adonisia turfae</taxon>
    </lineage>
</organism>